<dbReference type="Proteomes" id="UP000006050">
    <property type="component" value="Chromosome"/>
</dbReference>
<dbReference type="KEGG" id="bbd:Belba_2216"/>
<dbReference type="AlphaFoldDB" id="I3Z6B4"/>
<keyword evidence="2" id="KW-1185">Reference proteome</keyword>
<sequence>MKDLTNFELINLNGGEDVSFARKAGRIAGELLAVTAAWTIFVADATVDVIKTVLK</sequence>
<name>I3Z6B4_BELBD</name>
<evidence type="ECO:0000313" key="2">
    <source>
        <dbReference type="Proteomes" id="UP000006050"/>
    </source>
</evidence>
<gene>
    <name evidence="1" type="ordered locus">Belba_2216</name>
</gene>
<evidence type="ECO:0000313" key="1">
    <source>
        <dbReference type="EMBL" id="AFL84782.1"/>
    </source>
</evidence>
<accession>I3Z6B4</accession>
<dbReference type="HOGENOM" id="CLU_212459_0_0_10"/>
<protein>
    <submittedName>
        <fullName evidence="1">Uncharacterized protein</fullName>
    </submittedName>
</protein>
<organism evidence="1 2">
    <name type="scientific">Belliella baltica (strain DSM 15883 / CIP 108006 / LMG 21964 / BA134)</name>
    <dbReference type="NCBI Taxonomy" id="866536"/>
    <lineage>
        <taxon>Bacteria</taxon>
        <taxon>Pseudomonadati</taxon>
        <taxon>Bacteroidota</taxon>
        <taxon>Cytophagia</taxon>
        <taxon>Cytophagales</taxon>
        <taxon>Cyclobacteriaceae</taxon>
        <taxon>Belliella</taxon>
    </lineage>
</organism>
<reference evidence="2" key="1">
    <citation type="submission" date="2012-06" db="EMBL/GenBank/DDBJ databases">
        <title>The complete genome of Belliella baltica DSM 15883.</title>
        <authorList>
            <person name="Lucas S."/>
            <person name="Copeland A."/>
            <person name="Lapidus A."/>
            <person name="Goodwin L."/>
            <person name="Pitluck S."/>
            <person name="Peters L."/>
            <person name="Mikhailova N."/>
            <person name="Davenport K."/>
            <person name="Kyrpides N."/>
            <person name="Mavromatis K."/>
            <person name="Pagani I."/>
            <person name="Ivanova N."/>
            <person name="Ovchinnikova G."/>
            <person name="Zeytun A."/>
            <person name="Detter J.C."/>
            <person name="Han C."/>
            <person name="Land M."/>
            <person name="Hauser L."/>
            <person name="Markowitz V."/>
            <person name="Cheng J.-F."/>
            <person name="Hugenholtz P."/>
            <person name="Woyke T."/>
            <person name="Wu D."/>
            <person name="Tindall B."/>
            <person name="Pomrenke H."/>
            <person name="Brambilla E."/>
            <person name="Klenk H.-P."/>
            <person name="Eisen J.A."/>
        </authorList>
    </citation>
    <scope>NUCLEOTIDE SEQUENCE [LARGE SCALE GENOMIC DNA]</scope>
    <source>
        <strain evidence="2">DSM 15883 / CIP 108006 / LMG 21964 / BA134</strain>
    </source>
</reference>
<dbReference type="EMBL" id="CP003281">
    <property type="protein sequence ID" value="AFL84782.1"/>
    <property type="molecule type" value="Genomic_DNA"/>
</dbReference>
<dbReference type="eggNOG" id="ENOG502ZUJ4">
    <property type="taxonomic scope" value="Bacteria"/>
</dbReference>
<dbReference type="STRING" id="866536.Belba_2216"/>
<proteinExistence type="predicted"/>